<dbReference type="Proteomes" id="UP000255515">
    <property type="component" value="Unassembled WGS sequence"/>
</dbReference>
<protein>
    <submittedName>
        <fullName evidence="3">Pyrroline-5-carboxylate reductase</fullName>
    </submittedName>
</protein>
<organism evidence="3 4">
    <name type="scientific">Bergeyella zoohelcum</name>
    <dbReference type="NCBI Taxonomy" id="1015"/>
    <lineage>
        <taxon>Bacteria</taxon>
        <taxon>Pseudomonadati</taxon>
        <taxon>Bacteroidota</taxon>
        <taxon>Flavobacteriia</taxon>
        <taxon>Flavobacteriales</taxon>
        <taxon>Weeksellaceae</taxon>
        <taxon>Bergeyella</taxon>
    </lineage>
</organism>
<dbReference type="PANTHER" id="PTHR40459:SF1">
    <property type="entry name" value="CONSERVED HYPOTHETICAL ALANINE AND LEUCINE RICH PROTEIN"/>
    <property type="match status" value="1"/>
</dbReference>
<evidence type="ECO:0000259" key="2">
    <source>
        <dbReference type="Pfam" id="PF10728"/>
    </source>
</evidence>
<evidence type="ECO:0000313" key="3">
    <source>
        <dbReference type="EMBL" id="SSZ46881.1"/>
    </source>
</evidence>
<dbReference type="AlphaFoldDB" id="A0A376BZG9"/>
<accession>A0A376BZG9</accession>
<dbReference type="InterPro" id="IPR037108">
    <property type="entry name" value="TM1727-like_C_sf"/>
</dbReference>
<dbReference type="Gene3D" id="3.40.50.720">
    <property type="entry name" value="NAD(P)-binding Rossmann-like Domain"/>
    <property type="match status" value="1"/>
</dbReference>
<dbReference type="InterPro" id="IPR036291">
    <property type="entry name" value="NAD(P)-bd_dom_sf"/>
</dbReference>
<proteinExistence type="predicted"/>
<dbReference type="SUPFAM" id="SSF48179">
    <property type="entry name" value="6-phosphogluconate dehydrogenase C-terminal domain-like"/>
    <property type="match status" value="1"/>
</dbReference>
<evidence type="ECO:0000313" key="4">
    <source>
        <dbReference type="Proteomes" id="UP000255515"/>
    </source>
</evidence>
<evidence type="ECO:0000259" key="1">
    <source>
        <dbReference type="Pfam" id="PF03807"/>
    </source>
</evidence>
<dbReference type="EMBL" id="UFTJ01000001">
    <property type="protein sequence ID" value="SSZ46881.1"/>
    <property type="molecule type" value="Genomic_DNA"/>
</dbReference>
<feature type="domain" description="Pyrroline-5-carboxylate reductase catalytic N-terminal" evidence="1">
    <location>
        <begin position="2"/>
        <end position="79"/>
    </location>
</feature>
<feature type="domain" description="DUF2520" evidence="2">
    <location>
        <begin position="122"/>
        <end position="245"/>
    </location>
</feature>
<dbReference type="InterPro" id="IPR018931">
    <property type="entry name" value="DUF2520"/>
</dbReference>
<dbReference type="Gene3D" id="1.10.1040.20">
    <property type="entry name" value="ProC-like, C-terminal domain"/>
    <property type="match status" value="1"/>
</dbReference>
<dbReference type="InterPro" id="IPR028939">
    <property type="entry name" value="P5C_Rdtase_cat_N"/>
</dbReference>
<dbReference type="RefSeq" id="WP_002686722.1">
    <property type="nucleotide sequence ID" value="NZ_UFTJ01000001.1"/>
</dbReference>
<sequence length="251" mass="28709">MKIVLIGSGNVAYHLAKAFHQNDVPLVQILGRNHEALEEIHAATGFPICTDWEKIENADIYIVAVKDNAIQECAQKIPNKKAWVLHTAGSVSYQEIPEGFQRGVLYPLQTFSKRKTLNYQEIPFFVETEKQEEAERVMQWASLLSSKVMYADENTRRQLHLSAVFACNFTNHLFTLAENICQQNNIPFEYLHPLIFETVDKIKTLSPKDAQTGPAIRNDMPVIEQQLNTLTGRPKEIYQLLTESIIEMYKS</sequence>
<dbReference type="SUPFAM" id="SSF51735">
    <property type="entry name" value="NAD(P)-binding Rossmann-fold domains"/>
    <property type="match status" value="1"/>
</dbReference>
<dbReference type="InterPro" id="IPR008927">
    <property type="entry name" value="6-PGluconate_DH-like_C_sf"/>
</dbReference>
<dbReference type="Pfam" id="PF03807">
    <property type="entry name" value="F420_oxidored"/>
    <property type="match status" value="1"/>
</dbReference>
<reference evidence="3 4" key="1">
    <citation type="submission" date="2018-06" db="EMBL/GenBank/DDBJ databases">
        <authorList>
            <consortium name="Pathogen Informatics"/>
            <person name="Doyle S."/>
        </authorList>
    </citation>
    <scope>NUCLEOTIDE SEQUENCE [LARGE SCALE GENOMIC DNA]</scope>
    <source>
        <strain evidence="3 4">NCTC11661</strain>
    </source>
</reference>
<dbReference type="PANTHER" id="PTHR40459">
    <property type="entry name" value="CONSERVED HYPOTHETICAL ALANINE AND LEUCINE RICH PROTEIN"/>
    <property type="match status" value="1"/>
</dbReference>
<gene>
    <name evidence="3" type="ORF">NCTC11661_00543</name>
</gene>
<name>A0A376BZG9_9FLAO</name>
<dbReference type="Pfam" id="PF10728">
    <property type="entry name" value="DUF2520"/>
    <property type="match status" value="1"/>
</dbReference>